<dbReference type="InterPro" id="IPR027640">
    <property type="entry name" value="Kinesin-like_fam"/>
</dbReference>
<keyword evidence="8" id="KW-0472">Membrane</keyword>
<dbReference type="EMBL" id="DS113935">
    <property type="protein sequence ID" value="EAX93005.1"/>
    <property type="molecule type" value="Genomic_DNA"/>
</dbReference>
<proteinExistence type="inferred from homology"/>
<comment type="similarity">
    <text evidence="5 6">Belongs to the TRAFAC class myosin-kinesin ATPase superfamily. Kinesin family.</text>
</comment>
<name>A2FQ17_TRIV3</name>
<reference evidence="10" key="2">
    <citation type="journal article" date="2007" name="Science">
        <title>Draft genome sequence of the sexually transmitted pathogen Trichomonas vaginalis.</title>
        <authorList>
            <person name="Carlton J.M."/>
            <person name="Hirt R.P."/>
            <person name="Silva J.C."/>
            <person name="Delcher A.L."/>
            <person name="Schatz M."/>
            <person name="Zhao Q."/>
            <person name="Wortman J.R."/>
            <person name="Bidwell S.L."/>
            <person name="Alsmark U.C.M."/>
            <person name="Besteiro S."/>
            <person name="Sicheritz-Ponten T."/>
            <person name="Noel C.J."/>
            <person name="Dacks J.B."/>
            <person name="Foster P.G."/>
            <person name="Simillion C."/>
            <person name="Van de Peer Y."/>
            <person name="Miranda-Saavedra D."/>
            <person name="Barton G.J."/>
            <person name="Westrop G.D."/>
            <person name="Mueller S."/>
            <person name="Dessi D."/>
            <person name="Fiori P.L."/>
            <person name="Ren Q."/>
            <person name="Paulsen I."/>
            <person name="Zhang H."/>
            <person name="Bastida-Corcuera F.D."/>
            <person name="Simoes-Barbosa A."/>
            <person name="Brown M.T."/>
            <person name="Hayes R.D."/>
            <person name="Mukherjee M."/>
            <person name="Okumura C.Y."/>
            <person name="Schneider R."/>
            <person name="Smith A.J."/>
            <person name="Vanacova S."/>
            <person name="Villalvazo M."/>
            <person name="Haas B.J."/>
            <person name="Pertea M."/>
            <person name="Feldblyum T.V."/>
            <person name="Utterback T.R."/>
            <person name="Shu C.L."/>
            <person name="Osoegawa K."/>
            <person name="de Jong P.J."/>
            <person name="Hrdy I."/>
            <person name="Horvathova L."/>
            <person name="Zubacova Z."/>
            <person name="Dolezal P."/>
            <person name="Malik S.B."/>
            <person name="Logsdon J.M. Jr."/>
            <person name="Henze K."/>
            <person name="Gupta A."/>
            <person name="Wang C.C."/>
            <person name="Dunne R.L."/>
            <person name="Upcroft J.A."/>
            <person name="Upcroft P."/>
            <person name="White O."/>
            <person name="Salzberg S.L."/>
            <person name="Tang P."/>
            <person name="Chiu C.-H."/>
            <person name="Lee Y.-S."/>
            <person name="Embley T.M."/>
            <person name="Coombs G.H."/>
            <person name="Mottram J.C."/>
            <person name="Tachezy J."/>
            <person name="Fraser-Liggett C.M."/>
            <person name="Johnson P.J."/>
        </authorList>
    </citation>
    <scope>NUCLEOTIDE SEQUENCE [LARGE SCALE GENOMIC DNA]</scope>
    <source>
        <strain evidence="10">G3</strain>
    </source>
</reference>
<dbReference type="InterPro" id="IPR036961">
    <property type="entry name" value="Kinesin_motor_dom_sf"/>
</dbReference>
<dbReference type="PROSITE" id="PS00411">
    <property type="entry name" value="KINESIN_MOTOR_1"/>
    <property type="match status" value="1"/>
</dbReference>
<evidence type="ECO:0000256" key="7">
    <source>
        <dbReference type="SAM" id="Coils"/>
    </source>
</evidence>
<gene>
    <name evidence="10" type="ORF">TVAG_143640</name>
</gene>
<dbReference type="Pfam" id="PF00225">
    <property type="entry name" value="Kinesin"/>
    <property type="match status" value="1"/>
</dbReference>
<feature type="coiled-coil region" evidence="7">
    <location>
        <begin position="427"/>
        <end position="535"/>
    </location>
</feature>
<dbReference type="FunFam" id="3.40.850.10:FF:000241">
    <property type="entry name" value="Kinesin-like protein"/>
    <property type="match status" value="1"/>
</dbReference>
<feature type="domain" description="Kinesin motor" evidence="9">
    <location>
        <begin position="4"/>
        <end position="305"/>
    </location>
</feature>
<dbReference type="RefSeq" id="XP_001305935.1">
    <property type="nucleotide sequence ID" value="XM_001305934.1"/>
</dbReference>
<keyword evidence="4 5" id="KW-0505">Motor protein</keyword>
<reference evidence="10" key="1">
    <citation type="submission" date="2006-10" db="EMBL/GenBank/DDBJ databases">
        <authorList>
            <person name="Amadeo P."/>
            <person name="Zhao Q."/>
            <person name="Wortman J."/>
            <person name="Fraser-Liggett C."/>
            <person name="Carlton J."/>
        </authorList>
    </citation>
    <scope>NUCLEOTIDE SEQUENCE</scope>
    <source>
        <strain evidence="10">G3</strain>
    </source>
</reference>
<dbReference type="KEGG" id="tva:4750722"/>
<dbReference type="PANTHER" id="PTHR47968:SF75">
    <property type="entry name" value="CENTROMERE-ASSOCIATED PROTEIN E"/>
    <property type="match status" value="1"/>
</dbReference>
<dbReference type="PROSITE" id="PS50067">
    <property type="entry name" value="KINESIN_MOTOR_2"/>
    <property type="match status" value="1"/>
</dbReference>
<keyword evidence="11" id="KW-1185">Reference proteome</keyword>
<dbReference type="SMART" id="SM00129">
    <property type="entry name" value="KISc"/>
    <property type="match status" value="1"/>
</dbReference>
<keyword evidence="8" id="KW-1133">Transmembrane helix</keyword>
<dbReference type="GO" id="GO:0008017">
    <property type="term" value="F:microtubule binding"/>
    <property type="evidence" value="ECO:0007669"/>
    <property type="project" value="InterPro"/>
</dbReference>
<dbReference type="Proteomes" id="UP000001542">
    <property type="component" value="Unassembled WGS sequence"/>
</dbReference>
<dbReference type="InterPro" id="IPR019821">
    <property type="entry name" value="Kinesin_motor_CS"/>
</dbReference>
<evidence type="ECO:0000256" key="5">
    <source>
        <dbReference type="PROSITE-ProRule" id="PRU00283"/>
    </source>
</evidence>
<evidence type="ECO:0000256" key="6">
    <source>
        <dbReference type="RuleBase" id="RU000394"/>
    </source>
</evidence>
<dbReference type="STRING" id="5722.A2FQ17"/>
<evidence type="ECO:0000259" key="9">
    <source>
        <dbReference type="PROSITE" id="PS50067"/>
    </source>
</evidence>
<dbReference type="Gene3D" id="3.40.850.10">
    <property type="entry name" value="Kinesin motor domain"/>
    <property type="match status" value="1"/>
</dbReference>
<dbReference type="InterPro" id="IPR027417">
    <property type="entry name" value="P-loop_NTPase"/>
</dbReference>
<protein>
    <recommendedName>
        <fullName evidence="6">Kinesin-like protein</fullName>
    </recommendedName>
</protein>
<dbReference type="eggNOG" id="KOG0242">
    <property type="taxonomic scope" value="Eukaryota"/>
</dbReference>
<dbReference type="GO" id="GO:0007018">
    <property type="term" value="P:microtubule-based movement"/>
    <property type="evidence" value="ECO:0007669"/>
    <property type="project" value="InterPro"/>
</dbReference>
<keyword evidence="2 5" id="KW-0067">ATP-binding</keyword>
<sequence>MKSAIHVCVRVKPAENNREYWRIGDDNKSISCDKMPDAKCFDYVFSPSSESADIYNKLAKQIILNSFNGINGTILAYGQTGSGKTFTMTGNSEHPGIIVHAVNDIFALIKEKSSKYNISVYFSFYEIYCEKYRDLLVDDSESNSRQSFITIKATNAAEILKLLQEGNERRSIGATKMNNQSSRSHSLAKICLNIQPIAPGEHTLTSELFLVDLAGSECISDTEATGNRKIEAKNINISLLSLSTVVDALVHNRAVSYASSKLTKDLKNSIGGNSKTAIICTISGDAQQRYVSENTLRFASNAMKVKNTPKSNKIVSDKVLIDQLKNEIISLQAKLSKYENEIPGKHIQEIQESRNRIEEITTTIFDESRKSYSRLAAPRKSYTANINLDLLDSQSDDDNSVTSEIEADRLCQELSNKVLKESKTEIINMDKIEIESLKEKNEKLAKEMEEKVNSLNVDIDNAMKELQEIRTQYSLLNESSLLREKENNEKIKILEENIQMLTLKNAELQKLNAEYTKEKEEIMKMKTESQEEKQQADWEVSYYIKALTDLQMENDNLQKQLIKPAYAEKEIQATRLKRDLKKENNPLIQNINENKLANKLLDILETESETKIEEYNEYDHVDNIIIPEINKEYYSRKNYYIPRENYYVKMFFHTLTLILTFVLCVCVIVL</sequence>
<evidence type="ECO:0000256" key="1">
    <source>
        <dbReference type="ARBA" id="ARBA00022741"/>
    </source>
</evidence>
<dbReference type="InParanoid" id="A2FQ17"/>
<dbReference type="GO" id="GO:0003777">
    <property type="term" value="F:microtubule motor activity"/>
    <property type="evidence" value="ECO:0007669"/>
    <property type="project" value="InterPro"/>
</dbReference>
<evidence type="ECO:0000256" key="3">
    <source>
        <dbReference type="ARBA" id="ARBA00023054"/>
    </source>
</evidence>
<feature type="transmembrane region" description="Helical" evidence="8">
    <location>
        <begin position="646"/>
        <end position="669"/>
    </location>
</feature>
<feature type="binding site" evidence="5">
    <location>
        <begin position="78"/>
        <end position="85"/>
    </location>
    <ligand>
        <name>ATP</name>
        <dbReference type="ChEBI" id="CHEBI:30616"/>
    </ligand>
</feature>
<dbReference type="OrthoDB" id="3176171at2759"/>
<organism evidence="10 11">
    <name type="scientific">Trichomonas vaginalis (strain ATCC PRA-98 / G3)</name>
    <dbReference type="NCBI Taxonomy" id="412133"/>
    <lineage>
        <taxon>Eukaryota</taxon>
        <taxon>Metamonada</taxon>
        <taxon>Parabasalia</taxon>
        <taxon>Trichomonadida</taxon>
        <taxon>Trichomonadidae</taxon>
        <taxon>Trichomonas</taxon>
    </lineage>
</organism>
<dbReference type="OMA" id="YYETIHT"/>
<dbReference type="SMR" id="A2FQ17"/>
<dbReference type="GO" id="GO:0005524">
    <property type="term" value="F:ATP binding"/>
    <property type="evidence" value="ECO:0007669"/>
    <property type="project" value="UniProtKB-UniRule"/>
</dbReference>
<evidence type="ECO:0000256" key="2">
    <source>
        <dbReference type="ARBA" id="ARBA00022840"/>
    </source>
</evidence>
<evidence type="ECO:0000313" key="10">
    <source>
        <dbReference type="EMBL" id="EAX93005.1"/>
    </source>
</evidence>
<keyword evidence="1 5" id="KW-0547">Nucleotide-binding</keyword>
<accession>A2FQ17</accession>
<keyword evidence="8" id="KW-0812">Transmembrane</keyword>
<dbReference type="VEuPathDB" id="TrichDB:TVAGG3_0190780"/>
<evidence type="ECO:0000256" key="4">
    <source>
        <dbReference type="ARBA" id="ARBA00023175"/>
    </source>
</evidence>
<dbReference type="InterPro" id="IPR001752">
    <property type="entry name" value="Kinesin_motor_dom"/>
</dbReference>
<evidence type="ECO:0000313" key="11">
    <source>
        <dbReference type="Proteomes" id="UP000001542"/>
    </source>
</evidence>
<keyword evidence="6" id="KW-0493">Microtubule</keyword>
<keyword evidence="3 7" id="KW-0175">Coiled coil</keyword>
<dbReference type="PRINTS" id="PR00380">
    <property type="entry name" value="KINESINHEAVY"/>
</dbReference>
<dbReference type="PANTHER" id="PTHR47968">
    <property type="entry name" value="CENTROMERE PROTEIN E"/>
    <property type="match status" value="1"/>
</dbReference>
<dbReference type="GO" id="GO:0005874">
    <property type="term" value="C:microtubule"/>
    <property type="evidence" value="ECO:0007669"/>
    <property type="project" value="UniProtKB-KW"/>
</dbReference>
<dbReference type="SUPFAM" id="SSF52540">
    <property type="entry name" value="P-loop containing nucleoside triphosphate hydrolases"/>
    <property type="match status" value="1"/>
</dbReference>
<dbReference type="VEuPathDB" id="TrichDB:TVAG_143640"/>
<dbReference type="AlphaFoldDB" id="A2FQ17"/>
<evidence type="ECO:0000256" key="8">
    <source>
        <dbReference type="SAM" id="Phobius"/>
    </source>
</evidence>